<gene>
    <name evidence="3 4" type="primary">LOC106153671</name>
</gene>
<evidence type="ECO:0000256" key="1">
    <source>
        <dbReference type="SAM" id="MobiDB-lite"/>
    </source>
</evidence>
<evidence type="ECO:0000313" key="3">
    <source>
        <dbReference type="RefSeq" id="XP_013383153.1"/>
    </source>
</evidence>
<dbReference type="GeneID" id="106153671"/>
<name>A0A1S3HDI0_LINAN</name>
<keyword evidence="2" id="KW-1185">Reference proteome</keyword>
<feature type="compositionally biased region" description="Polar residues" evidence="1">
    <location>
        <begin position="151"/>
        <end position="163"/>
    </location>
</feature>
<feature type="region of interest" description="Disordered" evidence="1">
    <location>
        <begin position="124"/>
        <end position="168"/>
    </location>
</feature>
<protein>
    <submittedName>
        <fullName evidence="3 4">Uncharacterized protein LOC106153671</fullName>
    </submittedName>
</protein>
<dbReference type="KEGG" id="lak:106153671"/>
<organism evidence="2 4">
    <name type="scientific">Lingula anatina</name>
    <name type="common">Brachiopod</name>
    <name type="synonym">Lingula unguis</name>
    <dbReference type="NCBI Taxonomy" id="7574"/>
    <lineage>
        <taxon>Eukaryota</taxon>
        <taxon>Metazoa</taxon>
        <taxon>Spiralia</taxon>
        <taxon>Lophotrochozoa</taxon>
        <taxon>Brachiopoda</taxon>
        <taxon>Linguliformea</taxon>
        <taxon>Lingulata</taxon>
        <taxon>Lingulida</taxon>
        <taxon>Linguloidea</taxon>
        <taxon>Lingulidae</taxon>
        <taxon>Lingula</taxon>
    </lineage>
</organism>
<evidence type="ECO:0000313" key="2">
    <source>
        <dbReference type="Proteomes" id="UP000085678"/>
    </source>
</evidence>
<evidence type="ECO:0000313" key="4">
    <source>
        <dbReference type="RefSeq" id="XP_013383154.1"/>
    </source>
</evidence>
<dbReference type="AlphaFoldDB" id="A0A1S3HDI0"/>
<feature type="region of interest" description="Disordered" evidence="1">
    <location>
        <begin position="71"/>
        <end position="99"/>
    </location>
</feature>
<feature type="compositionally biased region" description="Acidic residues" evidence="1">
    <location>
        <begin position="296"/>
        <end position="312"/>
    </location>
</feature>
<feature type="region of interest" description="Disordered" evidence="1">
    <location>
        <begin position="29"/>
        <end position="57"/>
    </location>
</feature>
<sequence>MSNMKVTGSPPLRLNKVVISYLPNTQFKDYSRKKSPEKLSVGNPRTSPSALPDIAKHHSVEHEIVRLDLLSGRGRDKERRPSLVSNQSASCPDLNKQGEHDTLIYDKEQISPRSLHRKLVPRKSESGLDHVMPEQTHFVPSPPKSAAATHNAKNNRQNNSYKFSQADRKIRGSSGSLVSLRGHAELSKTQSDGFFRSRAHTVDASTYYPRPRYKLREQQSSFATPPLSRRKGYVLRVDSHDKIDVSSNIKELALHRDESHTTDVTSSDLVHFSSKVSTISNSSYGPRQTQQTRGTEEEENDKEKDDDDEEEVGPSPQIVVKCQNWLKGLEKANQEKCLDDIACITYSHV</sequence>
<dbReference type="RefSeq" id="XP_013383153.1">
    <property type="nucleotide sequence ID" value="XM_013527699.1"/>
</dbReference>
<dbReference type="Proteomes" id="UP000085678">
    <property type="component" value="Unplaced"/>
</dbReference>
<accession>A0A1S3HDI0</accession>
<feature type="region of interest" description="Disordered" evidence="1">
    <location>
        <begin position="279"/>
        <end position="317"/>
    </location>
</feature>
<reference evidence="3 4" key="1">
    <citation type="submission" date="2025-04" db="UniProtKB">
        <authorList>
            <consortium name="RefSeq"/>
        </authorList>
    </citation>
    <scope>IDENTIFICATION</scope>
    <source>
        <tissue evidence="3 4">Gonads</tissue>
    </source>
</reference>
<dbReference type="RefSeq" id="XP_013383154.1">
    <property type="nucleotide sequence ID" value="XM_013527700.1"/>
</dbReference>
<proteinExistence type="predicted"/>